<dbReference type="CDD" id="cd03034">
    <property type="entry name" value="ArsC_ArsC"/>
    <property type="match status" value="1"/>
</dbReference>
<evidence type="ECO:0000256" key="4">
    <source>
        <dbReference type="RuleBase" id="RU362029"/>
    </source>
</evidence>
<protein>
    <recommendedName>
        <fullName evidence="4">Arsenate reductase</fullName>
        <ecNumber evidence="4">1.20.4.1</ecNumber>
    </recommendedName>
</protein>
<dbReference type="AlphaFoldDB" id="A0A450UUA1"/>
<comment type="similarity">
    <text evidence="1 3 4">Belongs to the ArsC family.</text>
</comment>
<dbReference type="NCBIfam" id="TIGR00014">
    <property type="entry name" value="arsC"/>
    <property type="match status" value="1"/>
</dbReference>
<evidence type="ECO:0000313" key="6">
    <source>
        <dbReference type="EMBL" id="VFJ98240.1"/>
    </source>
</evidence>
<proteinExistence type="inferred from homology"/>
<name>A0A450UUA1_9GAMM</name>
<dbReference type="InterPro" id="IPR006659">
    <property type="entry name" value="Arsenate_reductase"/>
</dbReference>
<evidence type="ECO:0000256" key="1">
    <source>
        <dbReference type="ARBA" id="ARBA00007198"/>
    </source>
</evidence>
<evidence type="ECO:0000256" key="3">
    <source>
        <dbReference type="PROSITE-ProRule" id="PRU01282"/>
    </source>
</evidence>
<accession>A0A450UUA1</accession>
<dbReference type="GO" id="GO:0008794">
    <property type="term" value="F:arsenate reductase (glutaredoxin) activity"/>
    <property type="evidence" value="ECO:0007669"/>
    <property type="project" value="UniProtKB-UniRule"/>
</dbReference>
<keyword evidence="2 4" id="KW-0560">Oxidoreductase</keyword>
<dbReference type="InterPro" id="IPR036249">
    <property type="entry name" value="Thioredoxin-like_sf"/>
</dbReference>
<dbReference type="PROSITE" id="PS51353">
    <property type="entry name" value="ARSC"/>
    <property type="match status" value="1"/>
</dbReference>
<dbReference type="Pfam" id="PF03960">
    <property type="entry name" value="ArsC"/>
    <property type="match status" value="1"/>
</dbReference>
<evidence type="ECO:0000256" key="2">
    <source>
        <dbReference type="ARBA" id="ARBA00023002"/>
    </source>
</evidence>
<dbReference type="PANTHER" id="PTHR30041">
    <property type="entry name" value="ARSENATE REDUCTASE"/>
    <property type="match status" value="1"/>
</dbReference>
<reference evidence="5" key="1">
    <citation type="submission" date="2019-02" db="EMBL/GenBank/DDBJ databases">
        <authorList>
            <person name="Gruber-Vodicka R. H."/>
            <person name="Seah K. B. B."/>
        </authorList>
    </citation>
    <scope>NUCLEOTIDE SEQUENCE</scope>
    <source>
        <strain evidence="6">BECK_M6</strain>
        <strain evidence="5">BECK_M7</strain>
    </source>
</reference>
<gene>
    <name evidence="6" type="ORF">BECKLFY1418A_GA0070994_10809</name>
    <name evidence="5" type="ORF">BECKLFY1418B_GA0070995_10808</name>
</gene>
<sequence length="116" mass="13220">MKATIYHNPRCSKSRDALQMLKDRHIEVEIIQYLKHPPSEQELGELLVGLGMEPRELMRRKEKPYKAKGLDNQDLDRASLIRAMVEAPILIERPIVLIGDKAVLGRPLDKVAEILG</sequence>
<organism evidence="5">
    <name type="scientific">Candidatus Kentrum sp. LFY</name>
    <dbReference type="NCBI Taxonomy" id="2126342"/>
    <lineage>
        <taxon>Bacteria</taxon>
        <taxon>Pseudomonadati</taxon>
        <taxon>Pseudomonadota</taxon>
        <taxon>Gammaproteobacteria</taxon>
        <taxon>Candidatus Kentrum</taxon>
    </lineage>
</organism>
<dbReference type="EMBL" id="CAADFH010000080">
    <property type="protein sequence ID" value="VFJ98240.1"/>
    <property type="molecule type" value="Genomic_DNA"/>
</dbReference>
<dbReference type="InterPro" id="IPR006660">
    <property type="entry name" value="Arsenate_reductase-like"/>
</dbReference>
<dbReference type="EMBL" id="CAADFF010000080">
    <property type="protein sequence ID" value="VFJ96124.1"/>
    <property type="molecule type" value="Genomic_DNA"/>
</dbReference>
<dbReference type="Gene3D" id="3.40.30.10">
    <property type="entry name" value="Glutaredoxin"/>
    <property type="match status" value="1"/>
</dbReference>
<comment type="catalytic activity">
    <reaction evidence="4">
        <text>[glutaredoxin]-dithiol + arsenate + glutathione + H(+) = glutathionyl-S-S-[glutaredoxin] + arsenite + H2O</text>
        <dbReference type="Rhea" id="RHEA:22016"/>
        <dbReference type="Rhea" id="RHEA-COMP:10729"/>
        <dbReference type="Rhea" id="RHEA-COMP:17668"/>
        <dbReference type="ChEBI" id="CHEBI:15377"/>
        <dbReference type="ChEBI" id="CHEBI:15378"/>
        <dbReference type="ChEBI" id="CHEBI:29242"/>
        <dbReference type="ChEBI" id="CHEBI:29950"/>
        <dbReference type="ChEBI" id="CHEBI:48597"/>
        <dbReference type="ChEBI" id="CHEBI:57925"/>
        <dbReference type="ChEBI" id="CHEBI:146199"/>
        <dbReference type="EC" id="1.20.4.1"/>
    </reaction>
</comment>
<dbReference type="PANTHER" id="PTHR30041:SF4">
    <property type="entry name" value="ARSENATE REDUCTASE"/>
    <property type="match status" value="1"/>
</dbReference>
<dbReference type="EC" id="1.20.4.1" evidence="4"/>
<evidence type="ECO:0000313" key="5">
    <source>
        <dbReference type="EMBL" id="VFJ96124.1"/>
    </source>
</evidence>
<dbReference type="SUPFAM" id="SSF52833">
    <property type="entry name" value="Thioredoxin-like"/>
    <property type="match status" value="1"/>
</dbReference>